<dbReference type="EMBL" id="BANX01000002">
    <property type="protein sequence ID" value="GAC66398.1"/>
    <property type="molecule type" value="Genomic_DNA"/>
</dbReference>
<comment type="caution">
    <text evidence="4">The sequence shown here is derived from an EMBL/GenBank/DDBJ whole genome shotgun (WGS) entry which is preliminary data.</text>
</comment>
<keyword evidence="1" id="KW-0479">Metal-binding</keyword>
<dbReference type="InterPro" id="IPR007527">
    <property type="entry name" value="Znf_SWIM"/>
</dbReference>
<feature type="region of interest" description="Disordered" evidence="2">
    <location>
        <begin position="187"/>
        <end position="211"/>
    </location>
</feature>
<dbReference type="PROSITE" id="PS50966">
    <property type="entry name" value="ZF_SWIM"/>
    <property type="match status" value="1"/>
</dbReference>
<dbReference type="PANTHER" id="PTHR38133:SF1">
    <property type="entry name" value="SLR1429 PROTEIN"/>
    <property type="match status" value="1"/>
</dbReference>
<name>M0QCS4_9ACTN</name>
<keyword evidence="1" id="KW-0863">Zinc-finger</keyword>
<dbReference type="Proteomes" id="UP000011666">
    <property type="component" value="Unassembled WGS sequence"/>
</dbReference>
<sequence>MSPSSSARGRGGSRSPTRGYGLTPWSRALVDVVERTATGPGGGPDGRRITKARSYFRDRHVQGLRILAGRVSASVRGSQLDPFDVLITTRPVDPATVVELLRARGSLGDVMALTRGEQPSGLGDLLVPTESADVEADCSCPDEAPRCIHVLAVTYEIAAEVDRSPTVMLTLMGTDLPGLLSEISDVSSARPDVGDGAGDADADARSGRLPSVDYWGTSASLPPLPDPPRMTPLTELDPGELRSALRASGVAATDVEETIDHLGDLYDALHDPIS</sequence>
<dbReference type="OrthoDB" id="188274at2"/>
<organism evidence="4 5">
    <name type="scientific">Gordonia soli NBRC 108243</name>
    <dbReference type="NCBI Taxonomy" id="1223545"/>
    <lineage>
        <taxon>Bacteria</taxon>
        <taxon>Bacillati</taxon>
        <taxon>Actinomycetota</taxon>
        <taxon>Actinomycetes</taxon>
        <taxon>Mycobacteriales</taxon>
        <taxon>Gordoniaceae</taxon>
        <taxon>Gordonia</taxon>
    </lineage>
</organism>
<dbReference type="eggNOG" id="COG4279">
    <property type="taxonomic scope" value="Bacteria"/>
</dbReference>
<evidence type="ECO:0000313" key="4">
    <source>
        <dbReference type="EMBL" id="GAC66398.1"/>
    </source>
</evidence>
<evidence type="ECO:0000259" key="3">
    <source>
        <dbReference type="PROSITE" id="PS50966"/>
    </source>
</evidence>
<evidence type="ECO:0000256" key="1">
    <source>
        <dbReference type="PROSITE-ProRule" id="PRU00325"/>
    </source>
</evidence>
<evidence type="ECO:0000313" key="5">
    <source>
        <dbReference type="Proteomes" id="UP000011666"/>
    </source>
</evidence>
<accession>M0QCS4</accession>
<proteinExistence type="predicted"/>
<dbReference type="GO" id="GO:0008270">
    <property type="term" value="F:zinc ion binding"/>
    <property type="evidence" value="ECO:0007669"/>
    <property type="project" value="UniProtKB-KW"/>
</dbReference>
<evidence type="ECO:0000256" key="2">
    <source>
        <dbReference type="SAM" id="MobiDB-lite"/>
    </source>
</evidence>
<protein>
    <recommendedName>
        <fullName evidence="3">SWIM-type domain-containing protein</fullName>
    </recommendedName>
</protein>
<dbReference type="PANTHER" id="PTHR38133">
    <property type="entry name" value="SLR1429 PROTEIN"/>
    <property type="match status" value="1"/>
</dbReference>
<dbReference type="AlphaFoldDB" id="M0QCS4"/>
<keyword evidence="5" id="KW-1185">Reference proteome</keyword>
<keyword evidence="1" id="KW-0862">Zinc</keyword>
<gene>
    <name evidence="4" type="ORF">GS4_02_01090</name>
</gene>
<dbReference type="RefSeq" id="WP_007616573.1">
    <property type="nucleotide sequence ID" value="NZ_BANX01000002.1"/>
</dbReference>
<reference evidence="4 5" key="1">
    <citation type="submission" date="2013-01" db="EMBL/GenBank/DDBJ databases">
        <title>Whole genome shotgun sequence of Gordonia soli NBRC 108243.</title>
        <authorList>
            <person name="Isaki-Nakamura S."/>
            <person name="Hosoyama A."/>
            <person name="Tsuchikane K."/>
            <person name="Ando Y."/>
            <person name="Baba S."/>
            <person name="Ohji S."/>
            <person name="Hamada M."/>
            <person name="Tamura T."/>
            <person name="Yamazoe A."/>
            <person name="Yamazaki S."/>
            <person name="Fujita N."/>
        </authorList>
    </citation>
    <scope>NUCLEOTIDE SEQUENCE [LARGE SCALE GENOMIC DNA]</scope>
    <source>
        <strain evidence="4 5">NBRC 108243</strain>
    </source>
</reference>
<dbReference type="STRING" id="1223545.GS4_02_01090"/>
<dbReference type="Pfam" id="PF04434">
    <property type="entry name" value="SWIM"/>
    <property type="match status" value="1"/>
</dbReference>
<feature type="domain" description="SWIM-type" evidence="3">
    <location>
        <begin position="123"/>
        <end position="158"/>
    </location>
</feature>
<feature type="compositionally biased region" description="Low complexity" evidence="2">
    <location>
        <begin position="1"/>
        <end position="19"/>
    </location>
</feature>
<feature type="region of interest" description="Disordered" evidence="2">
    <location>
        <begin position="1"/>
        <end position="22"/>
    </location>
</feature>